<evidence type="ECO:0000313" key="1">
    <source>
        <dbReference type="EMBL" id="MTH61744.1"/>
    </source>
</evidence>
<gene>
    <name evidence="1" type="ORF">GL300_21300</name>
</gene>
<organism evidence="1 2">
    <name type="scientific">Paracoccus litorisediminis</name>
    <dbReference type="NCBI Taxonomy" id="2006130"/>
    <lineage>
        <taxon>Bacteria</taxon>
        <taxon>Pseudomonadati</taxon>
        <taxon>Pseudomonadota</taxon>
        <taxon>Alphaproteobacteria</taxon>
        <taxon>Rhodobacterales</taxon>
        <taxon>Paracoccaceae</taxon>
        <taxon>Paracoccus</taxon>
    </lineage>
</organism>
<evidence type="ECO:0000313" key="2">
    <source>
        <dbReference type="Proteomes" id="UP000449846"/>
    </source>
</evidence>
<dbReference type="AlphaFoldDB" id="A0A844HTH4"/>
<dbReference type="RefSeq" id="WP_155041694.1">
    <property type="nucleotide sequence ID" value="NZ_WMIG01000019.1"/>
</dbReference>
<protein>
    <submittedName>
        <fullName evidence="1">Uncharacterized protein</fullName>
    </submittedName>
</protein>
<comment type="caution">
    <text evidence="1">The sequence shown here is derived from an EMBL/GenBank/DDBJ whole genome shotgun (WGS) entry which is preliminary data.</text>
</comment>
<keyword evidence="2" id="KW-1185">Reference proteome</keyword>
<dbReference type="OrthoDB" id="1495368at2"/>
<dbReference type="EMBL" id="WMIG01000019">
    <property type="protein sequence ID" value="MTH61744.1"/>
    <property type="molecule type" value="Genomic_DNA"/>
</dbReference>
<sequence>MVQDQCNSCGEIEVSDLAAPKVCTQCGQTAAINLEAQTAEIAKAIQPYRSEILDWIATMWAELPFAGVARRLRSSRKGLPAG</sequence>
<dbReference type="Proteomes" id="UP000449846">
    <property type="component" value="Unassembled WGS sequence"/>
</dbReference>
<reference evidence="1 2" key="1">
    <citation type="submission" date="2019-11" db="EMBL/GenBank/DDBJ databases">
        <authorList>
            <person name="Dong K."/>
        </authorList>
    </citation>
    <scope>NUCLEOTIDE SEQUENCE [LARGE SCALE GENOMIC DNA]</scope>
    <source>
        <strain evidence="1 2">NBRC 112902</strain>
    </source>
</reference>
<name>A0A844HTH4_9RHOB</name>
<proteinExistence type="predicted"/>
<accession>A0A844HTH4</accession>